<feature type="region of interest" description="Disordered" evidence="1">
    <location>
        <begin position="66"/>
        <end position="86"/>
    </location>
</feature>
<dbReference type="RefSeq" id="WP_284151557.1">
    <property type="nucleotide sequence ID" value="NZ_AP025516.1"/>
</dbReference>
<dbReference type="Proteomes" id="UP000830055">
    <property type="component" value="Chromosome"/>
</dbReference>
<sequence>MEQTEKLRILLQHWIEHNGGHVAEFLKWRTIMAEEKRQDLAGDLDNAVNQMNAVSHILRDMLDRLGGPAADGDGSHHHLHHHHHHH</sequence>
<evidence type="ECO:0000313" key="4">
    <source>
        <dbReference type="Proteomes" id="UP000830055"/>
    </source>
</evidence>
<protein>
    <recommendedName>
        <fullName evidence="2">DUF8180 domain-containing protein</fullName>
    </recommendedName>
</protein>
<accession>A0ABM7WB18</accession>
<evidence type="ECO:0000259" key="2">
    <source>
        <dbReference type="Pfam" id="PF26551"/>
    </source>
</evidence>
<dbReference type="Pfam" id="PF26551">
    <property type="entry name" value="DUF8180"/>
    <property type="match status" value="1"/>
</dbReference>
<keyword evidence="4" id="KW-1185">Reference proteome</keyword>
<reference evidence="3 4" key="1">
    <citation type="submission" date="2022-01" db="EMBL/GenBank/DDBJ databases">
        <title>Desulfofustis limnae sp. nov., a novel mesophilic sulfate-reducing bacterium isolated from marsh soil.</title>
        <authorList>
            <person name="Watanabe M."/>
            <person name="Takahashi A."/>
            <person name="Kojima H."/>
            <person name="Fukui M."/>
        </authorList>
    </citation>
    <scope>NUCLEOTIDE SEQUENCE [LARGE SCALE GENOMIC DNA]</scope>
    <source>
        <strain evidence="3 4">PPLL</strain>
    </source>
</reference>
<feature type="compositionally biased region" description="Basic residues" evidence="1">
    <location>
        <begin position="77"/>
        <end position="86"/>
    </location>
</feature>
<evidence type="ECO:0000313" key="3">
    <source>
        <dbReference type="EMBL" id="BDD88172.1"/>
    </source>
</evidence>
<feature type="domain" description="DUF8180" evidence="2">
    <location>
        <begin position="7"/>
        <end position="65"/>
    </location>
</feature>
<organism evidence="3 4">
    <name type="scientific">Desulfofustis limnaeus</name>
    <dbReference type="NCBI Taxonomy" id="2740163"/>
    <lineage>
        <taxon>Bacteria</taxon>
        <taxon>Pseudomonadati</taxon>
        <taxon>Thermodesulfobacteriota</taxon>
        <taxon>Desulfobulbia</taxon>
        <taxon>Desulfobulbales</taxon>
        <taxon>Desulfocapsaceae</taxon>
        <taxon>Desulfofustis</taxon>
    </lineage>
</organism>
<dbReference type="InterPro" id="IPR058493">
    <property type="entry name" value="DUF8180"/>
</dbReference>
<name>A0ABM7WB18_9BACT</name>
<gene>
    <name evidence="3" type="ORF">DPPLL_25370</name>
</gene>
<dbReference type="EMBL" id="AP025516">
    <property type="protein sequence ID" value="BDD88172.1"/>
    <property type="molecule type" value="Genomic_DNA"/>
</dbReference>
<proteinExistence type="predicted"/>
<evidence type="ECO:0000256" key="1">
    <source>
        <dbReference type="SAM" id="MobiDB-lite"/>
    </source>
</evidence>